<evidence type="ECO:0000256" key="6">
    <source>
        <dbReference type="SAM" id="MobiDB-lite"/>
    </source>
</evidence>
<keyword evidence="3 7" id="KW-1133">Transmembrane helix</keyword>
<evidence type="ECO:0000256" key="1">
    <source>
        <dbReference type="ARBA" id="ARBA00004141"/>
    </source>
</evidence>
<dbReference type="GeneID" id="55998525"/>
<organism evidence="9 10">
    <name type="scientific">Talaromyces rugulosus</name>
    <name type="common">Penicillium rugulosum</name>
    <dbReference type="NCBI Taxonomy" id="121627"/>
    <lineage>
        <taxon>Eukaryota</taxon>
        <taxon>Fungi</taxon>
        <taxon>Dikarya</taxon>
        <taxon>Ascomycota</taxon>
        <taxon>Pezizomycotina</taxon>
        <taxon>Eurotiomycetes</taxon>
        <taxon>Eurotiomycetidae</taxon>
        <taxon>Eurotiales</taxon>
        <taxon>Trichocomaceae</taxon>
        <taxon>Talaromyces</taxon>
        <taxon>Talaromyces sect. Islandici</taxon>
    </lineage>
</organism>
<feature type="transmembrane region" description="Helical" evidence="7">
    <location>
        <begin position="62"/>
        <end position="83"/>
    </location>
</feature>
<feature type="region of interest" description="Disordered" evidence="6">
    <location>
        <begin position="127"/>
        <end position="156"/>
    </location>
</feature>
<keyword evidence="2 7" id="KW-0812">Transmembrane</keyword>
<evidence type="ECO:0000313" key="10">
    <source>
        <dbReference type="Proteomes" id="UP000509510"/>
    </source>
</evidence>
<dbReference type="RefSeq" id="XP_035350048.1">
    <property type="nucleotide sequence ID" value="XM_035494155.1"/>
</dbReference>
<evidence type="ECO:0000259" key="8">
    <source>
        <dbReference type="Pfam" id="PF20684"/>
    </source>
</evidence>
<comment type="similarity">
    <text evidence="5">Belongs to the SAT4 family.</text>
</comment>
<protein>
    <recommendedName>
        <fullName evidence="8">Rhodopsin domain-containing protein</fullName>
    </recommendedName>
</protein>
<dbReference type="KEGG" id="trg:TRUGW13939_11046"/>
<evidence type="ECO:0000256" key="4">
    <source>
        <dbReference type="ARBA" id="ARBA00023136"/>
    </source>
</evidence>
<dbReference type="GO" id="GO:0016020">
    <property type="term" value="C:membrane"/>
    <property type="evidence" value="ECO:0007669"/>
    <property type="project" value="UniProtKB-SubCell"/>
</dbReference>
<evidence type="ECO:0000256" key="3">
    <source>
        <dbReference type="ARBA" id="ARBA00022989"/>
    </source>
</evidence>
<feature type="transmembrane region" description="Helical" evidence="7">
    <location>
        <begin position="27"/>
        <end position="50"/>
    </location>
</feature>
<reference evidence="10" key="1">
    <citation type="submission" date="2020-06" db="EMBL/GenBank/DDBJ databases">
        <title>A chromosome-scale genome assembly of Talaromyces rugulosus W13939.</title>
        <authorList>
            <person name="Wang B."/>
            <person name="Guo L."/>
            <person name="Ye K."/>
            <person name="Wang L."/>
        </authorList>
    </citation>
    <scope>NUCLEOTIDE SEQUENCE [LARGE SCALE GENOMIC DNA]</scope>
    <source>
        <strain evidence="10">W13939</strain>
    </source>
</reference>
<keyword evidence="4 7" id="KW-0472">Membrane</keyword>
<dbReference type="Pfam" id="PF20684">
    <property type="entry name" value="Fung_rhodopsin"/>
    <property type="match status" value="1"/>
</dbReference>
<sequence length="225" mass="24435">MGARSNTPGVAKIWDSSVDGYCTNAVAVYYAIAGSSLALDVLIIILPIPVLIKLRLNTKQKFVIVGMFATGFFVTVIQIIRIFTIKNLKSYTNSGSIITWSKIEISLGIIVPCVPTFSPLIRSFSNSSGSGSLSNPPTTLEQSSRDTAVRNTRGTNKSYTTRGADITYGMGRMKSSNAFTTIGHHDRDDASSKEAIILQGAALRQYDEESLEDNLQIRTTTTVKI</sequence>
<dbReference type="EMBL" id="CP055903">
    <property type="protein sequence ID" value="QKX63874.1"/>
    <property type="molecule type" value="Genomic_DNA"/>
</dbReference>
<dbReference type="PANTHER" id="PTHR33048">
    <property type="entry name" value="PTH11-LIKE INTEGRAL MEMBRANE PROTEIN (AFU_ORTHOLOGUE AFUA_5G11245)"/>
    <property type="match status" value="1"/>
</dbReference>
<evidence type="ECO:0000256" key="5">
    <source>
        <dbReference type="ARBA" id="ARBA00038359"/>
    </source>
</evidence>
<keyword evidence="10" id="KW-1185">Reference proteome</keyword>
<name>A0A7H8RBQ8_TALRU</name>
<dbReference type="PANTHER" id="PTHR33048:SF64">
    <property type="entry name" value="INTEGRAL MEMBRANE PROTEIN"/>
    <property type="match status" value="1"/>
</dbReference>
<dbReference type="InterPro" id="IPR052337">
    <property type="entry name" value="SAT4-like"/>
</dbReference>
<feature type="domain" description="Rhodopsin" evidence="8">
    <location>
        <begin position="10"/>
        <end position="122"/>
    </location>
</feature>
<dbReference type="InterPro" id="IPR049326">
    <property type="entry name" value="Rhodopsin_dom_fungi"/>
</dbReference>
<proteinExistence type="inferred from homology"/>
<comment type="subcellular location">
    <subcellularLocation>
        <location evidence="1">Membrane</location>
        <topology evidence="1">Multi-pass membrane protein</topology>
    </subcellularLocation>
</comment>
<gene>
    <name evidence="9" type="ORF">TRUGW13939_11046</name>
</gene>
<evidence type="ECO:0000256" key="2">
    <source>
        <dbReference type="ARBA" id="ARBA00022692"/>
    </source>
</evidence>
<evidence type="ECO:0000313" key="9">
    <source>
        <dbReference type="EMBL" id="QKX63874.1"/>
    </source>
</evidence>
<dbReference type="AlphaFoldDB" id="A0A7H8RBQ8"/>
<dbReference type="OrthoDB" id="10017208at2759"/>
<evidence type="ECO:0000256" key="7">
    <source>
        <dbReference type="SAM" id="Phobius"/>
    </source>
</evidence>
<dbReference type="Proteomes" id="UP000509510">
    <property type="component" value="Chromosome VI"/>
</dbReference>
<accession>A0A7H8RBQ8</accession>